<dbReference type="GO" id="GO:0009639">
    <property type="term" value="P:response to red or far red light"/>
    <property type="evidence" value="ECO:0007669"/>
    <property type="project" value="InterPro"/>
</dbReference>
<accession>A0A8T2U2F6</accession>
<protein>
    <recommendedName>
        <fullName evidence="1">GIL1/IRKI C-terminal domain-containing protein</fullName>
    </recommendedName>
</protein>
<dbReference type="InterPro" id="IPR056813">
    <property type="entry name" value="GIL1_IRKI_C"/>
</dbReference>
<dbReference type="AlphaFoldDB" id="A0A8T2U2F6"/>
<comment type="caution">
    <text evidence="2">The sequence shown here is derived from an EMBL/GenBank/DDBJ whole genome shotgun (WGS) entry which is preliminary data.</text>
</comment>
<dbReference type="GO" id="GO:0009959">
    <property type="term" value="P:negative gravitropism"/>
    <property type="evidence" value="ECO:0007669"/>
    <property type="project" value="InterPro"/>
</dbReference>
<feature type="domain" description="GIL1/IRKI C-terminal" evidence="1">
    <location>
        <begin position="145"/>
        <end position="199"/>
    </location>
</feature>
<dbReference type="EMBL" id="CM035415">
    <property type="protein sequence ID" value="KAH7427825.1"/>
    <property type="molecule type" value="Genomic_DNA"/>
</dbReference>
<dbReference type="Pfam" id="PF24994">
    <property type="entry name" value="GIL1_IRKI_C"/>
    <property type="match status" value="1"/>
</dbReference>
<organism evidence="2 3">
    <name type="scientific">Ceratopteris richardii</name>
    <name type="common">Triangle waterfern</name>
    <dbReference type="NCBI Taxonomy" id="49495"/>
    <lineage>
        <taxon>Eukaryota</taxon>
        <taxon>Viridiplantae</taxon>
        <taxon>Streptophyta</taxon>
        <taxon>Embryophyta</taxon>
        <taxon>Tracheophyta</taxon>
        <taxon>Polypodiopsida</taxon>
        <taxon>Polypodiidae</taxon>
        <taxon>Polypodiales</taxon>
        <taxon>Pteridineae</taxon>
        <taxon>Pteridaceae</taxon>
        <taxon>Parkerioideae</taxon>
        <taxon>Ceratopteris</taxon>
    </lineage>
</organism>
<dbReference type="PANTHER" id="PTHR31161">
    <property type="entry name" value="PROTEIN GRAVITROPIC IN THE LIGHT 1"/>
    <property type="match status" value="1"/>
</dbReference>
<dbReference type="InterPro" id="IPR040225">
    <property type="entry name" value="GIL1-like"/>
</dbReference>
<evidence type="ECO:0000259" key="1">
    <source>
        <dbReference type="Pfam" id="PF24994"/>
    </source>
</evidence>
<name>A0A8T2U2F6_CERRI</name>
<proteinExistence type="predicted"/>
<sequence length="212" mass="24775">MWNVETAIRQCAEDMIALVQPACYLFREAPRLENVLCECMFRDFENARFTVEDTGSFKEHLTEKKGRIRYYMSVKAMDPYDLYSQDKSFYEFVDHKRWLLKKSLVRHLGLDSLFVQIPTSFLKLGHEVWCLHQVAFAFEPLNAKIIQVEKDSVFREDHMSEQDDICRQETSPARARRTVAFMTLPGFTLGNSIIKAKVYSMELMSMSRMAVG</sequence>
<dbReference type="Proteomes" id="UP000825935">
    <property type="component" value="Chromosome 10"/>
</dbReference>
<evidence type="ECO:0000313" key="2">
    <source>
        <dbReference type="EMBL" id="KAH7427825.1"/>
    </source>
</evidence>
<reference evidence="2" key="1">
    <citation type="submission" date="2021-08" db="EMBL/GenBank/DDBJ databases">
        <title>WGS assembly of Ceratopteris richardii.</title>
        <authorList>
            <person name="Marchant D.B."/>
            <person name="Chen G."/>
            <person name="Jenkins J."/>
            <person name="Shu S."/>
            <person name="Leebens-Mack J."/>
            <person name="Grimwood J."/>
            <person name="Schmutz J."/>
            <person name="Soltis P."/>
            <person name="Soltis D."/>
            <person name="Chen Z.-H."/>
        </authorList>
    </citation>
    <scope>NUCLEOTIDE SEQUENCE</scope>
    <source>
        <strain evidence="2">Whitten #5841</strain>
        <tissue evidence="2">Leaf</tissue>
    </source>
</reference>
<evidence type="ECO:0000313" key="3">
    <source>
        <dbReference type="Proteomes" id="UP000825935"/>
    </source>
</evidence>
<gene>
    <name evidence="2" type="ORF">KP509_10G061900</name>
</gene>
<keyword evidence="3" id="KW-1185">Reference proteome</keyword>